<dbReference type="Pfam" id="PF08839">
    <property type="entry name" value="CDT1"/>
    <property type="match status" value="1"/>
</dbReference>
<dbReference type="GO" id="GO:0000076">
    <property type="term" value="P:DNA replication checkpoint signaling"/>
    <property type="evidence" value="ECO:0007669"/>
    <property type="project" value="TreeGrafter"/>
</dbReference>
<dbReference type="STRING" id="52838.A0A4S8IZS1"/>
<gene>
    <name evidence="5" type="ORF">C4D60_Mb10t19620</name>
</gene>
<dbReference type="InterPro" id="IPR032054">
    <property type="entry name" value="Cdt1_C"/>
</dbReference>
<feature type="domain" description="CDT1 Geminin-binding" evidence="4">
    <location>
        <begin position="112"/>
        <end position="244"/>
    </location>
</feature>
<evidence type="ECO:0000256" key="1">
    <source>
        <dbReference type="ARBA" id="ARBA00008356"/>
    </source>
</evidence>
<evidence type="ECO:0000256" key="2">
    <source>
        <dbReference type="ARBA" id="ARBA00023306"/>
    </source>
</evidence>
<dbReference type="Gene3D" id="1.10.10.1420">
    <property type="entry name" value="DNA replication factor Cdt1, C-terminal WH domain"/>
    <property type="match status" value="1"/>
</dbReference>
<dbReference type="GO" id="GO:0000278">
    <property type="term" value="P:mitotic cell cycle"/>
    <property type="evidence" value="ECO:0007669"/>
    <property type="project" value="TreeGrafter"/>
</dbReference>
<dbReference type="Proteomes" id="UP000317650">
    <property type="component" value="Chromosome 10"/>
</dbReference>
<dbReference type="SUPFAM" id="SSF46785">
    <property type="entry name" value="Winged helix' DNA-binding domain"/>
    <property type="match status" value="1"/>
</dbReference>
<dbReference type="InterPro" id="IPR045173">
    <property type="entry name" value="Cdt1"/>
</dbReference>
<evidence type="ECO:0000313" key="5">
    <source>
        <dbReference type="EMBL" id="THU53934.1"/>
    </source>
</evidence>
<dbReference type="AlphaFoldDB" id="A0A4S8IZS1"/>
<feature type="region of interest" description="Disordered" evidence="3">
    <location>
        <begin position="1"/>
        <end position="50"/>
    </location>
</feature>
<evidence type="ECO:0000256" key="3">
    <source>
        <dbReference type="SAM" id="MobiDB-lite"/>
    </source>
</evidence>
<dbReference type="CDD" id="cd08674">
    <property type="entry name" value="Cdt1_m"/>
    <property type="match status" value="1"/>
</dbReference>
<dbReference type="EMBL" id="PYDT01000008">
    <property type="protein sequence ID" value="THU53934.1"/>
    <property type="molecule type" value="Genomic_DNA"/>
</dbReference>
<comment type="similarity">
    <text evidence="1">Belongs to the Cdt1 family.</text>
</comment>
<evidence type="ECO:0000313" key="6">
    <source>
        <dbReference type="Proteomes" id="UP000317650"/>
    </source>
</evidence>
<feature type="compositionally biased region" description="Basic and acidic residues" evidence="3">
    <location>
        <begin position="71"/>
        <end position="80"/>
    </location>
</feature>
<dbReference type="PANTHER" id="PTHR28637">
    <property type="entry name" value="DNA REPLICATION FACTOR CDT1"/>
    <property type="match status" value="1"/>
</dbReference>
<feature type="compositionally biased region" description="Polar residues" evidence="3">
    <location>
        <begin position="406"/>
        <end position="417"/>
    </location>
</feature>
<dbReference type="FunFam" id="1.10.10.1420:FF:000003">
    <property type="entry name" value="CDT1-like protein a chloroplastic"/>
    <property type="match status" value="1"/>
</dbReference>
<keyword evidence="2" id="KW-0131">Cell cycle</keyword>
<dbReference type="GO" id="GO:0030174">
    <property type="term" value="P:regulation of DNA-templated DNA replication initiation"/>
    <property type="evidence" value="ECO:0007669"/>
    <property type="project" value="InterPro"/>
</dbReference>
<dbReference type="InterPro" id="IPR038090">
    <property type="entry name" value="Cdt1_C_WH_dom_sf"/>
</dbReference>
<dbReference type="InterPro" id="IPR014939">
    <property type="entry name" value="CDT1_Gemini-bd-like"/>
</dbReference>
<feature type="region of interest" description="Disordered" evidence="3">
    <location>
        <begin position="392"/>
        <end position="423"/>
    </location>
</feature>
<protein>
    <recommendedName>
        <fullName evidence="4">CDT1 Geminin-binding domain-containing protein</fullName>
    </recommendedName>
</protein>
<dbReference type="InterPro" id="IPR036390">
    <property type="entry name" value="WH_DNA-bd_sf"/>
</dbReference>
<name>A0A4S8IZS1_MUSBA</name>
<dbReference type="CDD" id="cd08767">
    <property type="entry name" value="Cdt1_c"/>
    <property type="match status" value="1"/>
</dbReference>
<dbReference type="PANTHER" id="PTHR28637:SF1">
    <property type="entry name" value="DNA REPLICATION FACTOR CDT1"/>
    <property type="match status" value="1"/>
</dbReference>
<reference evidence="5 6" key="1">
    <citation type="journal article" date="2019" name="Nat. Plants">
        <title>Genome sequencing of Musa balbisiana reveals subgenome evolution and function divergence in polyploid bananas.</title>
        <authorList>
            <person name="Yao X."/>
        </authorList>
    </citation>
    <scope>NUCLEOTIDE SEQUENCE [LARGE SCALE GENOMIC DNA]</scope>
    <source>
        <strain evidence="6">cv. DH-PKW</strain>
        <tissue evidence="5">Leaves</tissue>
    </source>
</reference>
<evidence type="ECO:0000259" key="4">
    <source>
        <dbReference type="SMART" id="SM01075"/>
    </source>
</evidence>
<feature type="region of interest" description="Disordered" evidence="3">
    <location>
        <begin position="67"/>
        <end position="106"/>
    </location>
</feature>
<dbReference type="GO" id="GO:0070182">
    <property type="term" value="F:DNA polymerase binding"/>
    <property type="evidence" value="ECO:0007669"/>
    <property type="project" value="TreeGrafter"/>
</dbReference>
<dbReference type="SMART" id="SM01075">
    <property type="entry name" value="CDT1"/>
    <property type="match status" value="1"/>
</dbReference>
<sequence>MDSDARPRPPISAGKRPDRPLESPAKGTSMADQIWTPEKPARLPRRSGNRSIAFSVKEVRKVALGLQTAADRSDHSRSGNDDDLQSVEQQLGASSVPGSSPKSSKARGVIKLPEKYEILCEFFNCMESSIRLLRLKGSMCTFANVLSSIQHLTERRFTYAHLAQLKYIMPEAIIIKKVILHDEATCCMKPELQVTLQVDAVAKNINGKTESGYSILRKVFRERIVGFNKEHPEGDDVPEEQLPHPFNQTKPSVLPIVSNANAKLTCTEPSSSATSHQQFSVPSHLSQSFQRRFSRKFPTHGSEQTPLMSSGKACPKDLSVPLASSPSKCNLKPPIFRNSMLGSPISSTISSKCGTSEEETQKFIRTDNFPHNEQNVKEGTPAKLVSTPLRLMSNTPEMPTPKRCRTTPSCDSPLSNKSVKRSTRTKLFMTPTKSAKAGDEEYEDRSLSADDDVLNIIPESLLQEIKEKERKTAQEEEAGVSNAIRRQKLIASLPCIFDMILLIFQSWKRSVMTKNELIYKLLSSNCKIVDRGEVEEQLKLLLELVPDWISEKIAYSGDILCCVTRSSNPEEIRRRLAEAE</sequence>
<dbReference type="Pfam" id="PF16679">
    <property type="entry name" value="CDT1_C"/>
    <property type="match status" value="1"/>
</dbReference>
<accession>A0A4S8IZS1</accession>
<dbReference type="GO" id="GO:0071163">
    <property type="term" value="P:DNA replication preinitiation complex assembly"/>
    <property type="evidence" value="ECO:0007669"/>
    <property type="project" value="InterPro"/>
</dbReference>
<feature type="compositionally biased region" description="Low complexity" evidence="3">
    <location>
        <begin position="92"/>
        <end position="103"/>
    </location>
</feature>
<organism evidence="5 6">
    <name type="scientific">Musa balbisiana</name>
    <name type="common">Banana</name>
    <dbReference type="NCBI Taxonomy" id="52838"/>
    <lineage>
        <taxon>Eukaryota</taxon>
        <taxon>Viridiplantae</taxon>
        <taxon>Streptophyta</taxon>
        <taxon>Embryophyta</taxon>
        <taxon>Tracheophyta</taxon>
        <taxon>Spermatophyta</taxon>
        <taxon>Magnoliopsida</taxon>
        <taxon>Liliopsida</taxon>
        <taxon>Zingiberales</taxon>
        <taxon>Musaceae</taxon>
        <taxon>Musa</taxon>
    </lineage>
</organism>
<keyword evidence="6" id="KW-1185">Reference proteome</keyword>
<dbReference type="GO" id="GO:0005634">
    <property type="term" value="C:nucleus"/>
    <property type="evidence" value="ECO:0007669"/>
    <property type="project" value="TreeGrafter"/>
</dbReference>
<comment type="caution">
    <text evidence="5">The sequence shown here is derived from an EMBL/GenBank/DDBJ whole genome shotgun (WGS) entry which is preliminary data.</text>
</comment>
<proteinExistence type="inferred from homology"/>
<dbReference type="GO" id="GO:0003677">
    <property type="term" value="F:DNA binding"/>
    <property type="evidence" value="ECO:0007669"/>
    <property type="project" value="InterPro"/>
</dbReference>